<dbReference type="EMBL" id="AP021927">
    <property type="protein sequence ID" value="BBQ32647.1"/>
    <property type="molecule type" value="Genomic_DNA"/>
</dbReference>
<evidence type="ECO:0000313" key="5">
    <source>
        <dbReference type="Proteomes" id="UP000515756"/>
    </source>
</evidence>
<dbReference type="AlphaFoldDB" id="A0A6S4TX77"/>
<dbReference type="GO" id="GO:0005829">
    <property type="term" value="C:cytosol"/>
    <property type="evidence" value="ECO:0007669"/>
    <property type="project" value="UniProtKB-ARBA"/>
</dbReference>
<evidence type="ECO:0000256" key="2">
    <source>
        <dbReference type="SAM" id="Phobius"/>
    </source>
</evidence>
<dbReference type="InterPro" id="IPR012340">
    <property type="entry name" value="NA-bd_OB-fold"/>
</dbReference>
<dbReference type="CDD" id="cd04458">
    <property type="entry name" value="CSP_CDS"/>
    <property type="match status" value="1"/>
</dbReference>
<organism evidence="4 5">
    <name type="scientific">Aeromonas caviae</name>
    <name type="common">Aeromonas punctata</name>
    <dbReference type="NCBI Taxonomy" id="648"/>
    <lineage>
        <taxon>Bacteria</taxon>
        <taxon>Pseudomonadati</taxon>
        <taxon>Pseudomonadota</taxon>
        <taxon>Gammaproteobacteria</taxon>
        <taxon>Aeromonadales</taxon>
        <taxon>Aeromonadaceae</taxon>
        <taxon>Aeromonas</taxon>
    </lineage>
</organism>
<dbReference type="Proteomes" id="UP000515756">
    <property type="component" value="Chromosome"/>
</dbReference>
<dbReference type="InterPro" id="IPR011129">
    <property type="entry name" value="CSD"/>
</dbReference>
<accession>A0A6S4TX77</accession>
<feature type="transmembrane region" description="Helical" evidence="2">
    <location>
        <begin position="211"/>
        <end position="232"/>
    </location>
</feature>
<evidence type="ECO:0000256" key="1">
    <source>
        <dbReference type="ARBA" id="ARBA00022553"/>
    </source>
</evidence>
<protein>
    <recommendedName>
        <fullName evidence="3">CSD domain-containing protein</fullName>
    </recommendedName>
</protein>
<keyword evidence="2" id="KW-1133">Transmembrane helix</keyword>
<dbReference type="PANTHER" id="PTHR12962:SF1">
    <property type="entry name" value="COLD SHOCK DOMAIN-CONTAINING PROTEIN CG9705"/>
    <property type="match status" value="1"/>
</dbReference>
<keyword evidence="2" id="KW-0812">Transmembrane</keyword>
<sequence>MKGKVTQWNDGKGFGFITPEDGSEKIFFHISAVNPNDRRPQINDEVLFETDTDSQRRVRATEVYYEGWTLRPIKQPSKQSSLSKGGPSDKKIILEPVRKTPLDYVFLILAIVLITFTGFKYYKEKDLAISLPIALFAMILLALFSRPKKPSKKFFTCSRCRCNAPFDNRTIRAWNTGTMKLYCSNCHAEWLSNRETTNNDFHSSSNRGSGCLGVLVMMIVIPVGLVSIASWLS</sequence>
<dbReference type="InterPro" id="IPR002059">
    <property type="entry name" value="CSP_DNA-bd"/>
</dbReference>
<dbReference type="GO" id="GO:0043488">
    <property type="term" value="P:regulation of mRNA stability"/>
    <property type="evidence" value="ECO:0007669"/>
    <property type="project" value="TreeGrafter"/>
</dbReference>
<feature type="transmembrane region" description="Helical" evidence="2">
    <location>
        <begin position="101"/>
        <end position="121"/>
    </location>
</feature>
<dbReference type="PANTHER" id="PTHR12962">
    <property type="entry name" value="CALCIUM-REGULATED HEAT STABLE PROTEIN CRHSP-24-RELATED"/>
    <property type="match status" value="1"/>
</dbReference>
<evidence type="ECO:0000259" key="3">
    <source>
        <dbReference type="PROSITE" id="PS51857"/>
    </source>
</evidence>
<dbReference type="SUPFAM" id="SSF50249">
    <property type="entry name" value="Nucleic acid-binding proteins"/>
    <property type="match status" value="1"/>
</dbReference>
<keyword evidence="1" id="KW-0597">Phosphoprotein</keyword>
<feature type="domain" description="CSD" evidence="3">
    <location>
        <begin position="1"/>
        <end position="65"/>
    </location>
</feature>
<gene>
    <name evidence="4" type="ORF">WP2W18E01_42290</name>
</gene>
<feature type="transmembrane region" description="Helical" evidence="2">
    <location>
        <begin position="127"/>
        <end position="144"/>
    </location>
</feature>
<dbReference type="Pfam" id="PF00313">
    <property type="entry name" value="CSD"/>
    <property type="match status" value="1"/>
</dbReference>
<reference evidence="4 5" key="1">
    <citation type="submission" date="2019-12" db="EMBL/GenBank/DDBJ databases">
        <title>complete genome sequences of Aeromonas caviae str. WP2-W18-ESBL-01 isolated from wastewater treatment plant effluent.</title>
        <authorList>
            <person name="Sekizuka T."/>
            <person name="Itokawa K."/>
            <person name="Yatsu K."/>
            <person name="Inamine Y."/>
            <person name="Kuroda M."/>
        </authorList>
    </citation>
    <scope>NUCLEOTIDE SEQUENCE [LARGE SCALE GENOMIC DNA]</scope>
    <source>
        <strain evidence="4 5">WP2-W18-ESBL-01</strain>
    </source>
</reference>
<evidence type="ECO:0000313" key="4">
    <source>
        <dbReference type="EMBL" id="BBQ32647.1"/>
    </source>
</evidence>
<dbReference type="SMART" id="SM00357">
    <property type="entry name" value="CSP"/>
    <property type="match status" value="1"/>
</dbReference>
<name>A0A6S4TX77_AERCA</name>
<proteinExistence type="predicted"/>
<dbReference type="GO" id="GO:0003730">
    <property type="term" value="F:mRNA 3'-UTR binding"/>
    <property type="evidence" value="ECO:0007669"/>
    <property type="project" value="TreeGrafter"/>
</dbReference>
<dbReference type="RefSeq" id="WP_182935571.1">
    <property type="nucleotide sequence ID" value="NZ_AP021927.1"/>
</dbReference>
<dbReference type="Gene3D" id="2.40.50.140">
    <property type="entry name" value="Nucleic acid-binding proteins"/>
    <property type="match status" value="1"/>
</dbReference>
<dbReference type="InterPro" id="IPR052069">
    <property type="entry name" value="Ca-reg_mRNA-binding_domain"/>
</dbReference>
<dbReference type="PROSITE" id="PS51857">
    <property type="entry name" value="CSD_2"/>
    <property type="match status" value="1"/>
</dbReference>
<keyword evidence="2" id="KW-0472">Membrane</keyword>